<comment type="caution">
    <text evidence="1">The sequence shown here is derived from an EMBL/GenBank/DDBJ whole genome shotgun (WGS) entry which is preliminary data.</text>
</comment>
<proteinExistence type="predicted"/>
<protein>
    <submittedName>
        <fullName evidence="1">Uncharacterized protein</fullName>
    </submittedName>
</protein>
<reference evidence="1" key="1">
    <citation type="submission" date="2020-11" db="EMBL/GenBank/DDBJ databases">
        <title>Sequencing the genomes of 1000 actinobacteria strains.</title>
        <authorList>
            <person name="Klenk H.-P."/>
        </authorList>
    </citation>
    <scope>NUCLEOTIDE SEQUENCE</scope>
    <source>
        <strain evidence="1">DSM 45356</strain>
    </source>
</reference>
<gene>
    <name evidence="1" type="ORF">IW245_006667</name>
</gene>
<evidence type="ECO:0000313" key="1">
    <source>
        <dbReference type="EMBL" id="MBG6140473.1"/>
    </source>
</evidence>
<dbReference type="Proteomes" id="UP000622552">
    <property type="component" value="Unassembled WGS sequence"/>
</dbReference>
<dbReference type="EMBL" id="JADOUF010000001">
    <property type="protein sequence ID" value="MBG6140473.1"/>
    <property type="molecule type" value="Genomic_DNA"/>
</dbReference>
<evidence type="ECO:0000313" key="2">
    <source>
        <dbReference type="Proteomes" id="UP000622552"/>
    </source>
</evidence>
<dbReference type="AlphaFoldDB" id="A0A8J7H2H1"/>
<organism evidence="1 2">
    <name type="scientific">Longispora fulva</name>
    <dbReference type="NCBI Taxonomy" id="619741"/>
    <lineage>
        <taxon>Bacteria</taxon>
        <taxon>Bacillati</taxon>
        <taxon>Actinomycetota</taxon>
        <taxon>Actinomycetes</taxon>
        <taxon>Micromonosporales</taxon>
        <taxon>Micromonosporaceae</taxon>
        <taxon>Longispora</taxon>
    </lineage>
</organism>
<keyword evidence="2" id="KW-1185">Reference proteome</keyword>
<sequence length="124" mass="13690">MRGYTADTDCPLCSGTGKPELYTCPCVTEVADIVIRHRASGATEHHQYTRWGCIARLWNPSGIRVAALRPDGRAMLAHIRIDAARSWLVHILEPERQAPVIVTGDYLDAEELALQAAGLTFPHK</sequence>
<accession>A0A8J7H2H1</accession>
<name>A0A8J7H2H1_9ACTN</name>
<dbReference type="RefSeq" id="WP_197007011.1">
    <property type="nucleotide sequence ID" value="NZ_BONS01000005.1"/>
</dbReference>